<dbReference type="Proteomes" id="UP001066276">
    <property type="component" value="Chromosome 12"/>
</dbReference>
<protein>
    <submittedName>
        <fullName evidence="1">Uncharacterized protein</fullName>
    </submittedName>
</protein>
<dbReference type="EMBL" id="JANPWB010000016">
    <property type="protein sequence ID" value="KAJ1081984.1"/>
    <property type="molecule type" value="Genomic_DNA"/>
</dbReference>
<evidence type="ECO:0000313" key="1">
    <source>
        <dbReference type="EMBL" id="KAJ1081984.1"/>
    </source>
</evidence>
<name>A0AAV7KTY2_PLEWA</name>
<reference evidence="1" key="1">
    <citation type="journal article" date="2022" name="bioRxiv">
        <title>Sequencing and chromosome-scale assembly of the giantPleurodeles waltlgenome.</title>
        <authorList>
            <person name="Brown T."/>
            <person name="Elewa A."/>
            <person name="Iarovenko S."/>
            <person name="Subramanian E."/>
            <person name="Araus A.J."/>
            <person name="Petzold A."/>
            <person name="Susuki M."/>
            <person name="Suzuki K.-i.T."/>
            <person name="Hayashi T."/>
            <person name="Toyoda A."/>
            <person name="Oliveira C."/>
            <person name="Osipova E."/>
            <person name="Leigh N.D."/>
            <person name="Simon A."/>
            <person name="Yun M.H."/>
        </authorList>
    </citation>
    <scope>NUCLEOTIDE SEQUENCE</scope>
    <source>
        <strain evidence="1">20211129_DDA</strain>
        <tissue evidence="1">Liver</tissue>
    </source>
</reference>
<proteinExistence type="predicted"/>
<comment type="caution">
    <text evidence="1">The sequence shown here is derived from an EMBL/GenBank/DDBJ whole genome shotgun (WGS) entry which is preliminary data.</text>
</comment>
<organism evidence="1 2">
    <name type="scientific">Pleurodeles waltl</name>
    <name type="common">Iberian ribbed newt</name>
    <dbReference type="NCBI Taxonomy" id="8319"/>
    <lineage>
        <taxon>Eukaryota</taxon>
        <taxon>Metazoa</taxon>
        <taxon>Chordata</taxon>
        <taxon>Craniata</taxon>
        <taxon>Vertebrata</taxon>
        <taxon>Euteleostomi</taxon>
        <taxon>Amphibia</taxon>
        <taxon>Batrachia</taxon>
        <taxon>Caudata</taxon>
        <taxon>Salamandroidea</taxon>
        <taxon>Salamandridae</taxon>
        <taxon>Pleurodelinae</taxon>
        <taxon>Pleurodeles</taxon>
    </lineage>
</organism>
<gene>
    <name evidence="1" type="ORF">NDU88_002156</name>
</gene>
<sequence>MPSPRTCGPWGVYSRRSTHCRKRWEDLRLWARKTTEAQLGMASQRGRAARQNLTPLMARTLVVAYQELYGRLRAAQQPQGGEYNVCNNHLCCRHGILVVGFS</sequence>
<keyword evidence="2" id="KW-1185">Reference proteome</keyword>
<accession>A0AAV7KTY2</accession>
<evidence type="ECO:0000313" key="2">
    <source>
        <dbReference type="Proteomes" id="UP001066276"/>
    </source>
</evidence>
<dbReference type="AlphaFoldDB" id="A0AAV7KTY2"/>